<keyword evidence="3" id="KW-0509">mRNA transport</keyword>
<feature type="coiled-coil region" evidence="8">
    <location>
        <begin position="703"/>
        <end position="730"/>
    </location>
</feature>
<evidence type="ECO:0000256" key="4">
    <source>
        <dbReference type="ARBA" id="ARBA00022927"/>
    </source>
</evidence>
<dbReference type="InterPro" id="IPR037700">
    <property type="entry name" value="NUP88/NUP82"/>
</dbReference>
<dbReference type="PANTHER" id="PTHR13257:SF0">
    <property type="entry name" value="NUCLEAR PORE COMPLEX PROTEIN NUP88"/>
    <property type="match status" value="1"/>
</dbReference>
<keyword evidence="2" id="KW-0813">Transport</keyword>
<evidence type="ECO:0000256" key="5">
    <source>
        <dbReference type="ARBA" id="ARBA00023010"/>
    </source>
</evidence>
<evidence type="ECO:0000256" key="6">
    <source>
        <dbReference type="ARBA" id="ARBA00023132"/>
    </source>
</evidence>
<evidence type="ECO:0000256" key="7">
    <source>
        <dbReference type="ARBA" id="ARBA00023242"/>
    </source>
</evidence>
<evidence type="ECO:0000313" key="10">
    <source>
        <dbReference type="EMBL" id="KAL2064352.1"/>
    </source>
</evidence>
<dbReference type="Proteomes" id="UP001595075">
    <property type="component" value="Unassembled WGS sequence"/>
</dbReference>
<sequence length="891" mass="98937">MQKQNIAEYTPAWLQKPYPGHGLFTSAPAKATSSFLSQSNGSDSASKRSAKPGPRRTIARRGVEVFIAVGKEIRWADLVYLKESWEYKEKKKAASKQAGGLDRSFRESSQFEADHAQGYRTIKTPVADDIRQLVISPNGNYLAILTTHTVHIAMLPESALLTATDTGPMKLKTYTLGPTTHVTSQAGIASALWHPLGVNGTCLVTVTVDAVVRVWELSATDRWSFDKPTLAIDLKKLADGTSVDQDFAASVGANKSFSPDSVEMDVASACFAGRGSGGWSPMTLWVAMREGDVYALCPLLPEKWSAPPSLVPALTVSIVAKLAATEDDPACSPQAKALAQQQFDWMAEIDKQDPIHVETQPGDPPGEIFSRPSRPGKIPKLQGPFDLELSAEESEEEADSLLSDIYIIGARVDAEPLMLGEEEDLLTEEVDREGASFGVVCLLASSGRLSICLDLDGVEAQWLPKTRSRSQRLIEEEFDPPTLLTFEVLDTSKSREVQEDEMDWPVFSQDVTSRYSFYITNTSSISYISLHPWVFRLDGDLNESSHGAEFRIDLMAKAENSIRQRIYTQDPIDRKSPLAASTLIFDPDLGYFLLTATPHGPLALIFETSKDVESDYYRSRSLSPTYDPEPDKPLILCEPRPVYEPSHTLDENSALPAFIEKLGQTKYKRLLKEEIRLSPATLQIMAEAHKVLSEETHRIGTAAAELFRRCQRLQAELQSQIKKANDVASRVDAITGNDVEDGPTVSVDESISARIKAAKSRQAELTDRIERLRRKATQSTGRELSDKERAWFGEVKTLESKVMGGSKSDEFEERKIKEPWARYEEAQQLHKDLLDEIDSMEQVSDVPPQTPDFKVPSEVRKTKMHQIMTLLDRESALVEAAKSRLERLSLS</sequence>
<dbReference type="InterPro" id="IPR036322">
    <property type="entry name" value="WD40_repeat_dom_sf"/>
</dbReference>
<comment type="caution">
    <text evidence="10">The sequence shown here is derived from an EMBL/GenBank/DDBJ whole genome shotgun (WGS) entry which is preliminary data.</text>
</comment>
<name>A0ABR4C4A1_9HELO</name>
<evidence type="ECO:0000256" key="2">
    <source>
        <dbReference type="ARBA" id="ARBA00022448"/>
    </source>
</evidence>
<proteinExistence type="predicted"/>
<evidence type="ECO:0000313" key="11">
    <source>
        <dbReference type="Proteomes" id="UP001595075"/>
    </source>
</evidence>
<evidence type="ECO:0000256" key="8">
    <source>
        <dbReference type="SAM" id="Coils"/>
    </source>
</evidence>
<dbReference type="SUPFAM" id="SSF50978">
    <property type="entry name" value="WD40 repeat-like"/>
    <property type="match status" value="1"/>
</dbReference>
<comment type="subcellular location">
    <subcellularLocation>
        <location evidence="1">Nucleus</location>
        <location evidence="1">Nuclear pore complex</location>
    </subcellularLocation>
</comment>
<feature type="region of interest" description="Disordered" evidence="9">
    <location>
        <begin position="34"/>
        <end position="55"/>
    </location>
</feature>
<evidence type="ECO:0000256" key="1">
    <source>
        <dbReference type="ARBA" id="ARBA00004567"/>
    </source>
</evidence>
<feature type="region of interest" description="Disordered" evidence="9">
    <location>
        <begin position="355"/>
        <end position="381"/>
    </location>
</feature>
<accession>A0ABR4C4A1</accession>
<dbReference type="PANTHER" id="PTHR13257">
    <property type="entry name" value="NUCLEOPORIN NUP84-RELATED"/>
    <property type="match status" value="1"/>
</dbReference>
<keyword evidence="6" id="KW-0906">Nuclear pore complex</keyword>
<feature type="compositionally biased region" description="Polar residues" evidence="9">
    <location>
        <begin position="34"/>
        <end position="44"/>
    </location>
</feature>
<dbReference type="EMBL" id="JAZHXI010000014">
    <property type="protein sequence ID" value="KAL2064352.1"/>
    <property type="molecule type" value="Genomic_DNA"/>
</dbReference>
<keyword evidence="8" id="KW-0175">Coiled coil</keyword>
<evidence type="ECO:0000256" key="3">
    <source>
        <dbReference type="ARBA" id="ARBA00022816"/>
    </source>
</evidence>
<reference evidence="10 11" key="1">
    <citation type="journal article" date="2024" name="Commun. Biol.">
        <title>Comparative genomic analysis of thermophilic fungi reveals convergent evolutionary adaptations and gene losses.</title>
        <authorList>
            <person name="Steindorff A.S."/>
            <person name="Aguilar-Pontes M.V."/>
            <person name="Robinson A.J."/>
            <person name="Andreopoulos B."/>
            <person name="LaButti K."/>
            <person name="Kuo A."/>
            <person name="Mondo S."/>
            <person name="Riley R."/>
            <person name="Otillar R."/>
            <person name="Haridas S."/>
            <person name="Lipzen A."/>
            <person name="Grimwood J."/>
            <person name="Schmutz J."/>
            <person name="Clum A."/>
            <person name="Reid I.D."/>
            <person name="Moisan M.C."/>
            <person name="Butler G."/>
            <person name="Nguyen T.T.M."/>
            <person name="Dewar K."/>
            <person name="Conant G."/>
            <person name="Drula E."/>
            <person name="Henrissat B."/>
            <person name="Hansel C."/>
            <person name="Singer S."/>
            <person name="Hutchinson M.I."/>
            <person name="de Vries R.P."/>
            <person name="Natvig D.O."/>
            <person name="Powell A.J."/>
            <person name="Tsang A."/>
            <person name="Grigoriev I.V."/>
        </authorList>
    </citation>
    <scope>NUCLEOTIDE SEQUENCE [LARGE SCALE GENOMIC DNA]</scope>
    <source>
        <strain evidence="10 11">CBS 494.80</strain>
    </source>
</reference>
<protein>
    <submittedName>
        <fullName evidence="10">Uncharacterized protein</fullName>
    </submittedName>
</protein>
<gene>
    <name evidence="10" type="ORF">VTL71DRAFT_4846</name>
</gene>
<keyword evidence="4" id="KW-0653">Protein transport</keyword>
<keyword evidence="5" id="KW-0811">Translocation</keyword>
<organism evidence="10 11">
    <name type="scientific">Oculimacula yallundae</name>
    <dbReference type="NCBI Taxonomy" id="86028"/>
    <lineage>
        <taxon>Eukaryota</taxon>
        <taxon>Fungi</taxon>
        <taxon>Dikarya</taxon>
        <taxon>Ascomycota</taxon>
        <taxon>Pezizomycotina</taxon>
        <taxon>Leotiomycetes</taxon>
        <taxon>Helotiales</taxon>
        <taxon>Ploettnerulaceae</taxon>
        <taxon>Oculimacula</taxon>
    </lineage>
</organism>
<keyword evidence="11" id="KW-1185">Reference proteome</keyword>
<evidence type="ECO:0000256" key="9">
    <source>
        <dbReference type="SAM" id="MobiDB-lite"/>
    </source>
</evidence>
<keyword evidence="7" id="KW-0539">Nucleus</keyword>